<sequence>MKINNILLIVSVISLLFSAGCSKKLDINTDPNAPSEATEKLILPGILSNFAYEVAGGWPVRTSSLLTKHTAYAVAGPHEGNYLINASDVDNFWKFYSYVDVMKNCKVLIAQANENGNPGYSAIAKVMLAWNMSYVTDAFGDAPFSDAFNGEGGVVKAKYDSQEDIYKQIQTLLDEAIAEAEQTSTASPGTEDFVYGGDMTKWQHLARTLKARFYLRLSNAPGYNAATQADLAIKILDQGSISADEAPTFAYLNSPDAQNPWYQYAILGNWNTATKPSQFYVNLLAATSDPRLAYQVGVVTNDGVNKDKYIGVTNDPPTLALANYSPIDSFYSAADASLNLLVYAEVPFIRAEAEFLKANRTITPAVSAAYEEGIVASMDMYGVTGYQAYVNANKLSSNAEEAYNQIMTQKYIANYLQFEAYNDFRRTGYPSLPLNLEVYPGSSDDPFGVVVPIIPLRFPYPASERSYNSENIPSNIPSGHVAAMQIPVWWDATN</sequence>
<dbReference type="Gene3D" id="1.25.40.390">
    <property type="match status" value="1"/>
</dbReference>
<dbReference type="AlphaFoldDB" id="A0A1H7SQF5"/>
<dbReference type="STRING" id="407022.SAMN05661044_03330"/>
<protein>
    <submittedName>
        <fullName evidence="1">Starch-binding associating with outer membrane</fullName>
    </submittedName>
</protein>
<evidence type="ECO:0000313" key="2">
    <source>
        <dbReference type="Proteomes" id="UP000199421"/>
    </source>
</evidence>
<reference evidence="2" key="1">
    <citation type="submission" date="2016-10" db="EMBL/GenBank/DDBJ databases">
        <authorList>
            <person name="Varghese N."/>
            <person name="Submissions S."/>
        </authorList>
    </citation>
    <scope>NUCLEOTIDE SEQUENCE [LARGE SCALE GENOMIC DNA]</scope>
    <source>
        <strain evidence="2">DSM 18733</strain>
    </source>
</reference>
<dbReference type="OrthoDB" id="9766256at2"/>
<gene>
    <name evidence="1" type="ORF">SAMN05661044_03330</name>
</gene>
<dbReference type="InterPro" id="IPR011990">
    <property type="entry name" value="TPR-like_helical_dom_sf"/>
</dbReference>
<proteinExistence type="predicted"/>
<dbReference type="EMBL" id="FOAF01000003">
    <property type="protein sequence ID" value="SEL74831.1"/>
    <property type="molecule type" value="Genomic_DNA"/>
</dbReference>
<organism evidence="1 2">
    <name type="scientific">Olivibacter domesticus</name>
    <name type="common">Pseudosphingobacterium domesticum</name>
    <dbReference type="NCBI Taxonomy" id="407022"/>
    <lineage>
        <taxon>Bacteria</taxon>
        <taxon>Pseudomonadati</taxon>
        <taxon>Bacteroidota</taxon>
        <taxon>Sphingobacteriia</taxon>
        <taxon>Sphingobacteriales</taxon>
        <taxon>Sphingobacteriaceae</taxon>
        <taxon>Olivibacter</taxon>
    </lineage>
</organism>
<accession>A0A1H7SQF5</accession>
<evidence type="ECO:0000313" key="1">
    <source>
        <dbReference type="EMBL" id="SEL74831.1"/>
    </source>
</evidence>
<name>A0A1H7SQF5_OLID1</name>
<dbReference type="RefSeq" id="WP_093326463.1">
    <property type="nucleotide sequence ID" value="NZ_FOAF01000003.1"/>
</dbReference>
<dbReference type="PROSITE" id="PS51257">
    <property type="entry name" value="PROKAR_LIPOPROTEIN"/>
    <property type="match status" value="1"/>
</dbReference>
<keyword evidence="2" id="KW-1185">Reference proteome</keyword>
<dbReference type="SUPFAM" id="SSF48452">
    <property type="entry name" value="TPR-like"/>
    <property type="match status" value="1"/>
</dbReference>
<dbReference type="InterPro" id="IPR041662">
    <property type="entry name" value="SusD-like_2"/>
</dbReference>
<dbReference type="Pfam" id="PF12771">
    <property type="entry name" value="SusD-like_2"/>
    <property type="match status" value="1"/>
</dbReference>
<dbReference type="Proteomes" id="UP000199421">
    <property type="component" value="Unassembled WGS sequence"/>
</dbReference>